<dbReference type="AlphaFoldDB" id="A0A8C9IWV4"/>
<proteinExistence type="predicted"/>
<name>A0A8C9IWV4_9PRIM</name>
<dbReference type="Ensembl" id="ENSPTET00000053442.1">
    <property type="protein sequence ID" value="ENSPTEP00000039801.1"/>
    <property type="gene ID" value="ENSPTEG00000036778.1"/>
</dbReference>
<organism evidence="1 2">
    <name type="scientific">Piliocolobus tephrosceles</name>
    <name type="common">Ugandan red Colobus</name>
    <dbReference type="NCBI Taxonomy" id="591936"/>
    <lineage>
        <taxon>Eukaryota</taxon>
        <taxon>Metazoa</taxon>
        <taxon>Chordata</taxon>
        <taxon>Craniata</taxon>
        <taxon>Vertebrata</taxon>
        <taxon>Euteleostomi</taxon>
        <taxon>Mammalia</taxon>
        <taxon>Eutheria</taxon>
        <taxon>Euarchontoglires</taxon>
        <taxon>Primates</taxon>
        <taxon>Haplorrhini</taxon>
        <taxon>Catarrhini</taxon>
        <taxon>Cercopithecidae</taxon>
        <taxon>Colobinae</taxon>
        <taxon>Piliocolobus</taxon>
    </lineage>
</organism>
<reference evidence="1" key="1">
    <citation type="submission" date="2025-08" db="UniProtKB">
        <authorList>
            <consortium name="Ensembl"/>
        </authorList>
    </citation>
    <scope>IDENTIFICATION</scope>
</reference>
<dbReference type="Proteomes" id="UP000694416">
    <property type="component" value="Unplaced"/>
</dbReference>
<evidence type="ECO:0000313" key="2">
    <source>
        <dbReference type="Proteomes" id="UP000694416"/>
    </source>
</evidence>
<sequence length="76" mass="8436">MVHCSLDLQAQVILPPQPPKYLDYRYGLQAPGTSARKFLTRCDAASFLINTASLFSLFLPKLPQFHGVPICSINKS</sequence>
<protein>
    <submittedName>
        <fullName evidence="1">Uncharacterized protein</fullName>
    </submittedName>
</protein>
<accession>A0A8C9IWV4</accession>
<evidence type="ECO:0000313" key="1">
    <source>
        <dbReference type="Ensembl" id="ENSPTEP00000039801.1"/>
    </source>
</evidence>
<reference evidence="1" key="2">
    <citation type="submission" date="2025-09" db="UniProtKB">
        <authorList>
            <consortium name="Ensembl"/>
        </authorList>
    </citation>
    <scope>IDENTIFICATION</scope>
</reference>
<keyword evidence="2" id="KW-1185">Reference proteome</keyword>